<comment type="caution">
    <text evidence="2">The sequence shown here is derived from an EMBL/GenBank/DDBJ whole genome shotgun (WGS) entry which is preliminary data.</text>
</comment>
<dbReference type="Pfam" id="PF11008">
    <property type="entry name" value="DUF2846"/>
    <property type="match status" value="1"/>
</dbReference>
<proteinExistence type="predicted"/>
<name>A0ABT4LKX2_9PROT</name>
<dbReference type="Proteomes" id="UP001069802">
    <property type="component" value="Unassembled WGS sequence"/>
</dbReference>
<reference evidence="2" key="1">
    <citation type="submission" date="2022-12" db="EMBL/GenBank/DDBJ databases">
        <title>Bacterial isolates from different developmental stages of Nematostella vectensis.</title>
        <authorList>
            <person name="Fraune S."/>
        </authorList>
    </citation>
    <scope>NUCLEOTIDE SEQUENCE</scope>
    <source>
        <strain evidence="2">G21630-S1</strain>
    </source>
</reference>
<dbReference type="InterPro" id="IPR022548">
    <property type="entry name" value="DUF2846"/>
</dbReference>
<gene>
    <name evidence="2" type="ORF">O4H49_13175</name>
</gene>
<evidence type="ECO:0000313" key="3">
    <source>
        <dbReference type="Proteomes" id="UP001069802"/>
    </source>
</evidence>
<dbReference type="EMBL" id="JAPWGY010000004">
    <property type="protein sequence ID" value="MCZ4281736.1"/>
    <property type="molecule type" value="Genomic_DNA"/>
</dbReference>
<keyword evidence="3" id="KW-1185">Reference proteome</keyword>
<organism evidence="2 3">
    <name type="scientific">Kiloniella laminariae</name>
    <dbReference type="NCBI Taxonomy" id="454162"/>
    <lineage>
        <taxon>Bacteria</taxon>
        <taxon>Pseudomonadati</taxon>
        <taxon>Pseudomonadota</taxon>
        <taxon>Alphaproteobacteria</taxon>
        <taxon>Rhodospirillales</taxon>
        <taxon>Kiloniellaceae</taxon>
        <taxon>Kiloniella</taxon>
    </lineage>
</organism>
<evidence type="ECO:0000313" key="2">
    <source>
        <dbReference type="EMBL" id="MCZ4281736.1"/>
    </source>
</evidence>
<evidence type="ECO:0000259" key="1">
    <source>
        <dbReference type="Pfam" id="PF11008"/>
    </source>
</evidence>
<accession>A0ABT4LKX2</accession>
<sequence length="154" mass="17061">MSHQFSSGTVMLYQSLKTTIGFLVLALLVACGPDKNARPITSSLPQASSEQARIYFYRSKVPFLAAVQPEFLVNGKAVGTAVLNQVFFRDALPGNYEIQISSHMKKILPLTLKPGETYYIRAFGTTSVIRTYLTIEEVSEEEALEDLKGQKLLP</sequence>
<feature type="domain" description="DUF2846" evidence="1">
    <location>
        <begin position="50"/>
        <end position="123"/>
    </location>
</feature>
<protein>
    <submittedName>
        <fullName evidence="2">DUF2846 domain-containing protein</fullName>
    </submittedName>
</protein>